<dbReference type="CDD" id="cd00567">
    <property type="entry name" value="ACAD"/>
    <property type="match status" value="1"/>
</dbReference>
<dbReference type="SUPFAM" id="SSF56645">
    <property type="entry name" value="Acyl-CoA dehydrogenase NM domain-like"/>
    <property type="match status" value="1"/>
</dbReference>
<dbReference type="Gene3D" id="2.40.110.10">
    <property type="entry name" value="Butyryl-CoA Dehydrogenase, subunit A, domain 2"/>
    <property type="match status" value="1"/>
</dbReference>
<evidence type="ECO:0000256" key="2">
    <source>
        <dbReference type="ARBA" id="ARBA00009347"/>
    </source>
</evidence>
<dbReference type="PIRSF" id="PIRSF016578">
    <property type="entry name" value="HsaA"/>
    <property type="match status" value="1"/>
</dbReference>
<feature type="domain" description="Acyl-CoA dehydrogenase/oxidase C-terminal" evidence="7">
    <location>
        <begin position="242"/>
        <end position="357"/>
    </location>
</feature>
<dbReference type="InterPro" id="IPR009075">
    <property type="entry name" value="AcylCo_DH/oxidase_C"/>
</dbReference>
<evidence type="ECO:0000256" key="5">
    <source>
        <dbReference type="ARBA" id="ARBA00023002"/>
    </source>
</evidence>
<dbReference type="GeneID" id="35294395"/>
<comment type="similarity">
    <text evidence="2 6">Belongs to the acyl-CoA dehydrogenase family.</text>
</comment>
<dbReference type="Gene3D" id="1.20.140.10">
    <property type="entry name" value="Butyryl-CoA Dehydrogenase, subunit A, domain 3"/>
    <property type="match status" value="1"/>
</dbReference>
<dbReference type="Proteomes" id="UP000194154">
    <property type="component" value="Chromosome"/>
</dbReference>
<protein>
    <submittedName>
        <fullName evidence="10">Acyl-CoA dehydrogenase YdbM</fullName>
        <ecNumber evidence="10">1.3.99.-</ecNumber>
    </submittedName>
</protein>
<dbReference type="InterPro" id="IPR013786">
    <property type="entry name" value="AcylCoA_DH/ox_N"/>
</dbReference>
<dbReference type="STRING" id="1855823.MCCS_02420"/>
<dbReference type="EMBL" id="CP021059">
    <property type="protein sequence ID" value="ARQ05911.1"/>
    <property type="molecule type" value="Genomic_DNA"/>
</dbReference>
<keyword evidence="5 6" id="KW-0560">Oxidoreductase</keyword>
<feature type="domain" description="Acyl-CoA dehydrogenase/oxidase N-terminal" evidence="9">
    <location>
        <begin position="26"/>
        <end position="98"/>
    </location>
</feature>
<sequence>MENELFLDSSIELKWKALFESNREWLEQTAAEADRKGVLNNPLIDWLIEHEYHMLTLPVEYGGAGCNIKELIMIQSLLGYYDESTALSIGWHLGIVGEVFELGLWSEEMMVQFAEDVKNGAITNRIVSESEMGSPTRGGRPSTNAVHTGDEYIINGTKTFASMSHRLTHMLVGAYDTEASAMGFYYVPADSEGIEIVETWDTLGMRATASHDVIFNDLKINERYRVEIDKEKRPNPWLMHIPAVYLGLAQRALDEAVQFSTTYQPNSLQTPISELPHIQDKLAKMEMLMMQSRHFIYHACEMHLEGRTEHLGLTFQLSKHIIINNGLEIIDLAMRVLGAKSLERTRILERILRSMRAGLHNPPMDDAVERNIVTQLLKTHEINEN</sequence>
<evidence type="ECO:0000256" key="4">
    <source>
        <dbReference type="ARBA" id="ARBA00022827"/>
    </source>
</evidence>
<dbReference type="InterPro" id="IPR046373">
    <property type="entry name" value="Acyl-CoA_Oxase/DH_mid-dom_sf"/>
</dbReference>
<comment type="cofactor">
    <cofactor evidence="1 6">
        <name>FAD</name>
        <dbReference type="ChEBI" id="CHEBI:57692"/>
    </cofactor>
</comment>
<dbReference type="Gene3D" id="1.10.540.10">
    <property type="entry name" value="Acyl-CoA dehydrogenase/oxidase, N-terminal domain"/>
    <property type="match status" value="1"/>
</dbReference>
<dbReference type="PANTHER" id="PTHR43884">
    <property type="entry name" value="ACYL-COA DEHYDROGENASE"/>
    <property type="match status" value="1"/>
</dbReference>
<evidence type="ECO:0000256" key="6">
    <source>
        <dbReference type="RuleBase" id="RU362125"/>
    </source>
</evidence>
<evidence type="ECO:0000259" key="9">
    <source>
        <dbReference type="Pfam" id="PF02771"/>
    </source>
</evidence>
<evidence type="ECO:0000259" key="7">
    <source>
        <dbReference type="Pfam" id="PF00441"/>
    </source>
</evidence>
<evidence type="ECO:0000256" key="3">
    <source>
        <dbReference type="ARBA" id="ARBA00022630"/>
    </source>
</evidence>
<dbReference type="InterPro" id="IPR037069">
    <property type="entry name" value="AcylCoA_DH/ox_N_sf"/>
</dbReference>
<evidence type="ECO:0000259" key="8">
    <source>
        <dbReference type="Pfam" id="PF02770"/>
    </source>
</evidence>
<evidence type="ECO:0000313" key="11">
    <source>
        <dbReference type="Proteomes" id="UP000194154"/>
    </source>
</evidence>
<dbReference type="EC" id="1.3.99.-" evidence="10"/>
<keyword evidence="3 6" id="KW-0285">Flavoprotein</keyword>
<accession>A0A1W7A8J8</accession>
<gene>
    <name evidence="10" type="primary">ydbM</name>
    <name evidence="10" type="ORF">MCCS_02420</name>
</gene>
<dbReference type="PANTHER" id="PTHR43884:SF25">
    <property type="entry name" value="ACYL-COA DEHYDROGENASE YDBM-RELATED"/>
    <property type="match status" value="1"/>
</dbReference>
<keyword evidence="11" id="KW-1185">Reference proteome</keyword>
<dbReference type="Pfam" id="PF02770">
    <property type="entry name" value="Acyl-CoA_dh_M"/>
    <property type="match status" value="1"/>
</dbReference>
<dbReference type="InterPro" id="IPR009100">
    <property type="entry name" value="AcylCoA_DH/oxidase_NM_dom_sf"/>
</dbReference>
<proteinExistence type="inferred from homology"/>
<dbReference type="SUPFAM" id="SSF47203">
    <property type="entry name" value="Acyl-CoA dehydrogenase C-terminal domain-like"/>
    <property type="match status" value="1"/>
</dbReference>
<evidence type="ECO:0000256" key="1">
    <source>
        <dbReference type="ARBA" id="ARBA00001974"/>
    </source>
</evidence>
<reference evidence="10 11" key="1">
    <citation type="journal article" date="2017" name="Int. J. Syst. Evol. Microbiol.">
        <title>Macrococcus canis sp. nov., a skin bacterium associated with infections in dogs.</title>
        <authorList>
            <person name="Gobeli Brawand S."/>
            <person name="Cotting K."/>
            <person name="Gomez-Sanz E."/>
            <person name="Collaud A."/>
            <person name="Thomann A."/>
            <person name="Brodard I."/>
            <person name="Rodriguez-Campos S."/>
            <person name="Strauss C."/>
            <person name="Perreten V."/>
        </authorList>
    </citation>
    <scope>NUCLEOTIDE SEQUENCE [LARGE SCALE GENOMIC DNA]</scope>
    <source>
        <strain evidence="10 11">KM45013</strain>
    </source>
</reference>
<dbReference type="InterPro" id="IPR006091">
    <property type="entry name" value="Acyl-CoA_Oxase/DH_mid-dom"/>
</dbReference>
<feature type="domain" description="Acyl-CoA oxidase/dehydrogenase middle" evidence="8">
    <location>
        <begin position="127"/>
        <end position="217"/>
    </location>
</feature>
<dbReference type="InterPro" id="IPR036250">
    <property type="entry name" value="AcylCo_DH-like_C"/>
</dbReference>
<dbReference type="GO" id="GO:0050660">
    <property type="term" value="F:flavin adenine dinucleotide binding"/>
    <property type="evidence" value="ECO:0007669"/>
    <property type="project" value="InterPro"/>
</dbReference>
<name>A0A1W7A8J8_9STAP</name>
<dbReference type="OrthoDB" id="9785203at2"/>
<organism evidence="10 11">
    <name type="scientific">Macrococcoides canis</name>
    <dbReference type="NCBI Taxonomy" id="1855823"/>
    <lineage>
        <taxon>Bacteria</taxon>
        <taxon>Bacillati</taxon>
        <taxon>Bacillota</taxon>
        <taxon>Bacilli</taxon>
        <taxon>Bacillales</taxon>
        <taxon>Staphylococcaceae</taxon>
        <taxon>Macrococcoides</taxon>
    </lineage>
</organism>
<keyword evidence="4 6" id="KW-0274">FAD</keyword>
<dbReference type="GO" id="GO:0003995">
    <property type="term" value="F:acyl-CoA dehydrogenase activity"/>
    <property type="evidence" value="ECO:0007669"/>
    <property type="project" value="TreeGrafter"/>
</dbReference>
<dbReference type="Pfam" id="PF00441">
    <property type="entry name" value="Acyl-CoA_dh_1"/>
    <property type="match status" value="1"/>
</dbReference>
<dbReference type="Pfam" id="PF02771">
    <property type="entry name" value="Acyl-CoA_dh_N"/>
    <property type="match status" value="1"/>
</dbReference>
<dbReference type="RefSeq" id="WP_086043636.1">
    <property type="nucleotide sequence ID" value="NZ_CBCRZA010000003.1"/>
</dbReference>
<evidence type="ECO:0000313" key="10">
    <source>
        <dbReference type="EMBL" id="ARQ05911.1"/>
    </source>
</evidence>
<dbReference type="KEGG" id="mcak:MCCS_02420"/>
<dbReference type="AlphaFoldDB" id="A0A1W7A8J8"/>